<evidence type="ECO:0000313" key="2">
    <source>
        <dbReference type="Proteomes" id="UP000696280"/>
    </source>
</evidence>
<sequence length="175" mass="18919">MEYAFASRPTLFVSQHPLSQRTNQDGRPAARLPHDWLYPHCMYGGGGGLQTVEYGEVSGLYSTVTGVTGVTGAGVTVSPSPMTRSESATRATQGIRLSYSVATIQCDPPRRLPSGYWYCTGQAWTGNLRVMTIDRRTSSLVPELANPSSMVGCGGECAWAERRIVRRITICGGKV</sequence>
<reference evidence="1" key="1">
    <citation type="submission" date="2021-07" db="EMBL/GenBank/DDBJ databases">
        <authorList>
            <person name="Durling M."/>
        </authorList>
    </citation>
    <scope>NUCLEOTIDE SEQUENCE</scope>
</reference>
<dbReference type="AlphaFoldDB" id="A0A9N9PUN5"/>
<protein>
    <submittedName>
        <fullName evidence="1">Uncharacterized protein</fullName>
    </submittedName>
</protein>
<organism evidence="1 2">
    <name type="scientific">Hymenoscyphus fraxineus</name>
    <dbReference type="NCBI Taxonomy" id="746836"/>
    <lineage>
        <taxon>Eukaryota</taxon>
        <taxon>Fungi</taxon>
        <taxon>Dikarya</taxon>
        <taxon>Ascomycota</taxon>
        <taxon>Pezizomycotina</taxon>
        <taxon>Leotiomycetes</taxon>
        <taxon>Helotiales</taxon>
        <taxon>Helotiaceae</taxon>
        <taxon>Hymenoscyphus</taxon>
    </lineage>
</organism>
<gene>
    <name evidence="1" type="ORF">HYFRA_00008175</name>
</gene>
<name>A0A9N9PUN5_9HELO</name>
<dbReference type="Proteomes" id="UP000696280">
    <property type="component" value="Unassembled WGS sequence"/>
</dbReference>
<keyword evidence="2" id="KW-1185">Reference proteome</keyword>
<accession>A0A9N9PUN5</accession>
<comment type="caution">
    <text evidence="1">The sequence shown here is derived from an EMBL/GenBank/DDBJ whole genome shotgun (WGS) entry which is preliminary data.</text>
</comment>
<proteinExistence type="predicted"/>
<dbReference type="EMBL" id="CAJVRL010000099">
    <property type="protein sequence ID" value="CAG8960456.1"/>
    <property type="molecule type" value="Genomic_DNA"/>
</dbReference>
<evidence type="ECO:0000313" key="1">
    <source>
        <dbReference type="EMBL" id="CAG8960456.1"/>
    </source>
</evidence>